<dbReference type="InterPro" id="IPR016064">
    <property type="entry name" value="NAD/diacylglycerol_kinase_sf"/>
</dbReference>
<feature type="compositionally biased region" description="Low complexity" evidence="7">
    <location>
        <begin position="501"/>
        <end position="511"/>
    </location>
</feature>
<dbReference type="SUPFAM" id="SSF111331">
    <property type="entry name" value="NAD kinase/diacylglycerol kinase-like"/>
    <property type="match status" value="1"/>
</dbReference>
<organism evidence="9 10">
    <name type="scientific">Apatococcus lobatus</name>
    <dbReference type="NCBI Taxonomy" id="904363"/>
    <lineage>
        <taxon>Eukaryota</taxon>
        <taxon>Viridiplantae</taxon>
        <taxon>Chlorophyta</taxon>
        <taxon>core chlorophytes</taxon>
        <taxon>Trebouxiophyceae</taxon>
        <taxon>Chlorellales</taxon>
        <taxon>Chlorellaceae</taxon>
        <taxon>Apatococcus</taxon>
    </lineage>
</organism>
<evidence type="ECO:0000259" key="8">
    <source>
        <dbReference type="PROSITE" id="PS50146"/>
    </source>
</evidence>
<dbReference type="PANTHER" id="PTHR11255:SF80">
    <property type="entry name" value="EYE-SPECIFIC DIACYLGLYCEROL KINASE"/>
    <property type="match status" value="1"/>
</dbReference>
<comment type="similarity">
    <text evidence="1 6">Belongs to the eukaryotic diacylglycerol kinase family.</text>
</comment>
<keyword evidence="4 6" id="KW-0418">Kinase</keyword>
<dbReference type="InterPro" id="IPR000756">
    <property type="entry name" value="Diacylglycerol_kin_accessory"/>
</dbReference>
<dbReference type="Pfam" id="PF00609">
    <property type="entry name" value="DAGK_acc"/>
    <property type="match status" value="1"/>
</dbReference>
<dbReference type="EMBL" id="JALJOS010000006">
    <property type="protein sequence ID" value="KAK9837616.1"/>
    <property type="molecule type" value="Genomic_DNA"/>
</dbReference>
<dbReference type="Proteomes" id="UP001438707">
    <property type="component" value="Unassembled WGS sequence"/>
</dbReference>
<evidence type="ECO:0000256" key="6">
    <source>
        <dbReference type="RuleBase" id="RU361128"/>
    </source>
</evidence>
<evidence type="ECO:0000313" key="9">
    <source>
        <dbReference type="EMBL" id="KAK9837616.1"/>
    </source>
</evidence>
<evidence type="ECO:0000313" key="10">
    <source>
        <dbReference type="Proteomes" id="UP001438707"/>
    </source>
</evidence>
<dbReference type="GO" id="GO:0007200">
    <property type="term" value="P:phospholipase C-activating G protein-coupled receptor signaling pathway"/>
    <property type="evidence" value="ECO:0007669"/>
    <property type="project" value="InterPro"/>
</dbReference>
<dbReference type="InterPro" id="IPR017438">
    <property type="entry name" value="ATP-NAD_kinase_N"/>
</dbReference>
<feature type="compositionally biased region" description="Low complexity" evidence="7">
    <location>
        <begin position="549"/>
        <end position="563"/>
    </location>
</feature>
<evidence type="ECO:0000256" key="3">
    <source>
        <dbReference type="ARBA" id="ARBA00022741"/>
    </source>
</evidence>
<keyword evidence="5 6" id="KW-0067">ATP-binding</keyword>
<evidence type="ECO:0000256" key="1">
    <source>
        <dbReference type="ARBA" id="ARBA00009280"/>
    </source>
</evidence>
<keyword evidence="2 6" id="KW-0808">Transferase</keyword>
<dbReference type="AlphaFoldDB" id="A0AAW1RV61"/>
<dbReference type="Pfam" id="PF00781">
    <property type="entry name" value="DAGK_cat"/>
    <property type="match status" value="1"/>
</dbReference>
<sequence>MSASRDLPASDKRPAEVDAPPSSKHEYWSLRQINDLRQPYRIPATYLQGTKPFIHPDQPEAPLIVFINSRSGGRAGATLTETLYQTLGHSQVFDLAEHRPGPVLTKIWQNLQHQIARGDVAAEHVRSNLKILAAGGDGTVAWVLQTIHALDLRPHPAVAVMPLGTGNDLALSFGWGNAFQQAWIAERSSLYATLKRVAQADAHDLDRWGISISCMQPVFHELPHSLGKATADVAGEHKVAGLFWNYLSVGLDAQSAYGFHSIRESKPWLTPSRLANQAWYSYFSCATGWFCGAPPIATKASLKVRGTDGIWKEIHLTKNVKALVLLNLQSYGGGRDLWGVSKARTKNPQRRWQAPIFDDGLIEVVGLRSGWQMALVMGGNLLGNHGRRLAQAREVMLDLHAPDATDSREGVAFMQVDGEPWKQQLPSGSQGSMQVHIQPKGHSLMLFNDTKLSGISPKIQKVAARGATLSAPTTPASRLGRHSVFDNPTADATPANPETAPLPGLANPAAGGNSGPPADPALVSRDTEVVGPSNAAALSHGSGTDTMSPVAHAAPPSPAAAIPGLSDPALSPNHAGPNVLSHLNPIPASDTAPSSGLADAAGTTPGSPPEV</sequence>
<gene>
    <name evidence="9" type="ORF">WJX74_001484</name>
</gene>
<dbReference type="Gene3D" id="2.60.200.40">
    <property type="match status" value="1"/>
</dbReference>
<keyword evidence="3 6" id="KW-0547">Nucleotide-binding</keyword>
<dbReference type="GO" id="GO:0016020">
    <property type="term" value="C:membrane"/>
    <property type="evidence" value="ECO:0007669"/>
    <property type="project" value="TreeGrafter"/>
</dbReference>
<accession>A0AAW1RV61</accession>
<dbReference type="PANTHER" id="PTHR11255">
    <property type="entry name" value="DIACYLGLYCEROL KINASE"/>
    <property type="match status" value="1"/>
</dbReference>
<evidence type="ECO:0000256" key="2">
    <source>
        <dbReference type="ARBA" id="ARBA00022679"/>
    </source>
</evidence>
<feature type="domain" description="DAGKc" evidence="8">
    <location>
        <begin position="58"/>
        <end position="213"/>
    </location>
</feature>
<feature type="region of interest" description="Disordered" evidence="7">
    <location>
        <begin position="1"/>
        <end position="24"/>
    </location>
</feature>
<evidence type="ECO:0000256" key="4">
    <source>
        <dbReference type="ARBA" id="ARBA00022777"/>
    </source>
</evidence>
<evidence type="ECO:0000256" key="7">
    <source>
        <dbReference type="SAM" id="MobiDB-lite"/>
    </source>
</evidence>
<feature type="region of interest" description="Disordered" evidence="7">
    <location>
        <begin position="466"/>
        <end position="611"/>
    </location>
</feature>
<comment type="caution">
    <text evidence="9">The sequence shown here is derived from an EMBL/GenBank/DDBJ whole genome shotgun (WGS) entry which is preliminary data.</text>
</comment>
<dbReference type="InterPro" id="IPR001206">
    <property type="entry name" value="Diacylglycerol_kinase_cat_dom"/>
</dbReference>
<dbReference type="GO" id="GO:0005524">
    <property type="term" value="F:ATP binding"/>
    <property type="evidence" value="ECO:0007669"/>
    <property type="project" value="UniProtKB-KW"/>
</dbReference>
<protein>
    <recommendedName>
        <fullName evidence="6">Diacylglycerol kinase</fullName>
        <shortName evidence="6">DAG kinase</shortName>
        <ecNumber evidence="6">2.7.1.107</ecNumber>
    </recommendedName>
</protein>
<dbReference type="EC" id="2.7.1.107" evidence="6"/>
<proteinExistence type="inferred from homology"/>
<keyword evidence="10" id="KW-1185">Reference proteome</keyword>
<dbReference type="SMART" id="SM00046">
    <property type="entry name" value="DAGKc"/>
    <property type="match status" value="1"/>
</dbReference>
<dbReference type="InterPro" id="IPR037607">
    <property type="entry name" value="DGK"/>
</dbReference>
<dbReference type="SMART" id="SM00045">
    <property type="entry name" value="DAGKa"/>
    <property type="match status" value="1"/>
</dbReference>
<dbReference type="GO" id="GO:0004143">
    <property type="term" value="F:ATP-dependent diacylglycerol kinase activity"/>
    <property type="evidence" value="ECO:0007669"/>
    <property type="project" value="UniProtKB-EC"/>
</dbReference>
<dbReference type="PROSITE" id="PS50146">
    <property type="entry name" value="DAGK"/>
    <property type="match status" value="1"/>
</dbReference>
<dbReference type="Gene3D" id="3.40.50.10330">
    <property type="entry name" value="Probable inorganic polyphosphate/atp-NAD kinase, domain 1"/>
    <property type="match status" value="1"/>
</dbReference>
<name>A0AAW1RV61_9CHLO</name>
<reference evidence="9 10" key="1">
    <citation type="journal article" date="2024" name="Nat. Commun.">
        <title>Phylogenomics reveals the evolutionary origins of lichenization in chlorophyte algae.</title>
        <authorList>
            <person name="Puginier C."/>
            <person name="Libourel C."/>
            <person name="Otte J."/>
            <person name="Skaloud P."/>
            <person name="Haon M."/>
            <person name="Grisel S."/>
            <person name="Petersen M."/>
            <person name="Berrin J.G."/>
            <person name="Delaux P.M."/>
            <person name="Dal Grande F."/>
            <person name="Keller J."/>
        </authorList>
    </citation>
    <scope>NUCLEOTIDE SEQUENCE [LARGE SCALE GENOMIC DNA]</scope>
    <source>
        <strain evidence="9 10">SAG 2145</strain>
    </source>
</reference>
<comment type="catalytic activity">
    <reaction evidence="6">
        <text>a 1,2-diacyl-sn-glycerol + ATP = a 1,2-diacyl-sn-glycero-3-phosphate + ADP + H(+)</text>
        <dbReference type="Rhea" id="RHEA:10272"/>
        <dbReference type="ChEBI" id="CHEBI:15378"/>
        <dbReference type="ChEBI" id="CHEBI:17815"/>
        <dbReference type="ChEBI" id="CHEBI:30616"/>
        <dbReference type="ChEBI" id="CHEBI:58608"/>
        <dbReference type="ChEBI" id="CHEBI:456216"/>
        <dbReference type="EC" id="2.7.1.107"/>
    </reaction>
</comment>
<evidence type="ECO:0000256" key="5">
    <source>
        <dbReference type="ARBA" id="ARBA00022840"/>
    </source>
</evidence>